<name>A0A229UV71_9BACL</name>
<reference evidence="2 3" key="1">
    <citation type="submission" date="2017-07" db="EMBL/GenBank/DDBJ databases">
        <title>Genome sequencing and assembly of Paenibacillus rigui.</title>
        <authorList>
            <person name="Mayilraj S."/>
        </authorList>
    </citation>
    <scope>NUCLEOTIDE SEQUENCE [LARGE SCALE GENOMIC DNA]</scope>
    <source>
        <strain evidence="2 3">JCM 16352</strain>
    </source>
</reference>
<dbReference type="Gene3D" id="3.60.21.10">
    <property type="match status" value="1"/>
</dbReference>
<dbReference type="SUPFAM" id="SSF56300">
    <property type="entry name" value="Metallo-dependent phosphatases"/>
    <property type="match status" value="1"/>
</dbReference>
<dbReference type="GO" id="GO:0005737">
    <property type="term" value="C:cytoplasm"/>
    <property type="evidence" value="ECO:0007669"/>
    <property type="project" value="TreeGrafter"/>
</dbReference>
<gene>
    <name evidence="2" type="ORF">CF651_06420</name>
</gene>
<sequence length="319" mass="35763">MKTNQFRDPNRLTFREDGTFTIVQLTDLHWKQGDAIDRRTEQLIGLVLEEEQPDFVFFTGDTIESGTIADPRQAYLDAVAPVDRRGIPWAAVFGNHDAEGSVTKAELMEAQLSCGMCRSQAGPEELSGIGNYTLPVYGRDGALSAVLYALDSGEYAKPLLHGYDWIRRDQIDWYVRQSEAYAGMSDGRPLPGLAFFHIPLPEYVEVWAHETCFGEKDEGVASPKVNSGMFAAMLEQGNIDGVFVGHDHVNDYWGELHGIRLCYGRATGYNTYGRDGWPRGARIIRLTEGNRGFQTWLRLADGTRVDAQPEHKPEVSREK</sequence>
<dbReference type="RefSeq" id="WP_094014018.1">
    <property type="nucleotide sequence ID" value="NZ_NMQW01000008.1"/>
</dbReference>
<dbReference type="InterPro" id="IPR004843">
    <property type="entry name" value="Calcineurin-like_PHP"/>
</dbReference>
<dbReference type="PANTHER" id="PTHR32440:SF0">
    <property type="entry name" value="PHOSPHATASE DCR2-RELATED"/>
    <property type="match status" value="1"/>
</dbReference>
<dbReference type="PIRSF" id="PIRSF030250">
    <property type="entry name" value="Ptase_At2g46880"/>
    <property type="match status" value="1"/>
</dbReference>
<dbReference type="Pfam" id="PF00149">
    <property type="entry name" value="Metallophos"/>
    <property type="match status" value="1"/>
</dbReference>
<dbReference type="OrthoDB" id="9816081at2"/>
<dbReference type="InterPro" id="IPR011230">
    <property type="entry name" value="PAP14/16/28/29"/>
</dbReference>
<evidence type="ECO:0000313" key="2">
    <source>
        <dbReference type="EMBL" id="OXM87270.1"/>
    </source>
</evidence>
<proteinExistence type="predicted"/>
<dbReference type="EMBL" id="NMQW01000008">
    <property type="protein sequence ID" value="OXM87270.1"/>
    <property type="molecule type" value="Genomic_DNA"/>
</dbReference>
<keyword evidence="3" id="KW-1185">Reference proteome</keyword>
<feature type="domain" description="Calcineurin-like phosphoesterase" evidence="1">
    <location>
        <begin position="21"/>
        <end position="249"/>
    </location>
</feature>
<dbReference type="AlphaFoldDB" id="A0A229UV71"/>
<dbReference type="Proteomes" id="UP000215509">
    <property type="component" value="Unassembled WGS sequence"/>
</dbReference>
<accession>A0A229UV71</accession>
<comment type="caution">
    <text evidence="2">The sequence shown here is derived from an EMBL/GenBank/DDBJ whole genome shotgun (WGS) entry which is preliminary data.</text>
</comment>
<organism evidence="2 3">
    <name type="scientific">Paenibacillus rigui</name>
    <dbReference type="NCBI Taxonomy" id="554312"/>
    <lineage>
        <taxon>Bacteria</taxon>
        <taxon>Bacillati</taxon>
        <taxon>Bacillota</taxon>
        <taxon>Bacilli</taxon>
        <taxon>Bacillales</taxon>
        <taxon>Paenibacillaceae</taxon>
        <taxon>Paenibacillus</taxon>
    </lineage>
</organism>
<dbReference type="CDD" id="cd07383">
    <property type="entry name" value="MPP_Dcr2"/>
    <property type="match status" value="1"/>
</dbReference>
<evidence type="ECO:0000259" key="1">
    <source>
        <dbReference type="Pfam" id="PF00149"/>
    </source>
</evidence>
<dbReference type="GO" id="GO:0016788">
    <property type="term" value="F:hydrolase activity, acting on ester bonds"/>
    <property type="evidence" value="ECO:0007669"/>
    <property type="project" value="TreeGrafter"/>
</dbReference>
<dbReference type="PANTHER" id="PTHR32440">
    <property type="entry name" value="PHOSPHATASE DCR2-RELATED-RELATED"/>
    <property type="match status" value="1"/>
</dbReference>
<evidence type="ECO:0000313" key="3">
    <source>
        <dbReference type="Proteomes" id="UP000215509"/>
    </source>
</evidence>
<dbReference type="InterPro" id="IPR029052">
    <property type="entry name" value="Metallo-depent_PP-like"/>
</dbReference>
<protein>
    <submittedName>
        <fullName evidence="2">Metallophosphoesterase</fullName>
    </submittedName>
</protein>